<organism evidence="1 2">
    <name type="scientific">Solirubrum puertoriconensis</name>
    <dbReference type="NCBI Taxonomy" id="1751427"/>
    <lineage>
        <taxon>Bacteria</taxon>
        <taxon>Pseudomonadati</taxon>
        <taxon>Bacteroidota</taxon>
        <taxon>Cytophagia</taxon>
        <taxon>Cytophagales</taxon>
    </lineage>
</organism>
<keyword evidence="2" id="KW-1185">Reference proteome</keyword>
<evidence type="ECO:0000313" key="2">
    <source>
        <dbReference type="Proteomes" id="UP000054223"/>
    </source>
</evidence>
<dbReference type="InterPro" id="IPR053810">
    <property type="entry name" value="DUF6952"/>
</dbReference>
<name>A0A9X0HHF2_SOLP1</name>
<dbReference type="AlphaFoldDB" id="A0A9X0HHF2"/>
<dbReference type="EMBL" id="LNAL01000008">
    <property type="protein sequence ID" value="KUG05920.1"/>
    <property type="molecule type" value="Genomic_DNA"/>
</dbReference>
<evidence type="ECO:0000313" key="1">
    <source>
        <dbReference type="EMBL" id="KUG05920.1"/>
    </source>
</evidence>
<dbReference type="OrthoDB" id="963129at2"/>
<protein>
    <submittedName>
        <fullName evidence="1">Uncharacterized protein</fullName>
    </submittedName>
</protein>
<dbReference type="RefSeq" id="WP_059071614.1">
    <property type="nucleotide sequence ID" value="NZ_LNAL01000008.1"/>
</dbReference>
<comment type="caution">
    <text evidence="1">The sequence shown here is derived from an EMBL/GenBank/DDBJ whole genome shotgun (WGS) entry which is preliminary data.</text>
</comment>
<accession>A0A9X0HHF2</accession>
<dbReference type="Pfam" id="PF22264">
    <property type="entry name" value="DUF6952"/>
    <property type="match status" value="1"/>
</dbReference>
<reference evidence="1 2" key="1">
    <citation type="submission" date="2015-11" db="EMBL/GenBank/DDBJ databases">
        <title>Solirubrum puertoriconensis gen. nov. an environmental bacteria isolated in Puerto Rico.</title>
        <authorList>
            <person name="Cuebas-Irizarry M.F."/>
            <person name="Montalvo-Rodriguez R."/>
        </authorList>
    </citation>
    <scope>NUCLEOTIDE SEQUENCE [LARGE SCALE GENOMIC DNA]</scope>
    <source>
        <strain evidence="1 2">MC1A</strain>
    </source>
</reference>
<sequence>MKIPAIKRLVESQTLQTLVEAEEALLDERQPSFEVEGEDEGEQLTHVFAAIWILNHMKDHGVEFTAALREYTKKVRVSIS</sequence>
<gene>
    <name evidence="1" type="ORF">ASU33_00610</name>
</gene>
<dbReference type="Proteomes" id="UP000054223">
    <property type="component" value="Unassembled WGS sequence"/>
</dbReference>
<proteinExistence type="predicted"/>